<reference evidence="2 3" key="1">
    <citation type="submission" date="2020-10" db="EMBL/GenBank/DDBJ databases">
        <authorList>
            <person name="Castelo-Branco R."/>
            <person name="Eusebio N."/>
            <person name="Adriana R."/>
            <person name="Vieira A."/>
            <person name="Brugerolle De Fraissinette N."/>
            <person name="Rezende De Castro R."/>
            <person name="Schneider M.P."/>
            <person name="Vasconcelos V."/>
            <person name="Leao P.N."/>
        </authorList>
    </citation>
    <scope>NUCLEOTIDE SEQUENCE [LARGE SCALE GENOMIC DNA]</scope>
    <source>
        <strain evidence="2 3">LEGE 03274</strain>
    </source>
</reference>
<keyword evidence="3" id="KW-1185">Reference proteome</keyword>
<proteinExistence type="predicted"/>
<feature type="domain" description="ATP-dependent helicase C-terminal" evidence="1">
    <location>
        <begin position="407"/>
        <end position="487"/>
    </location>
</feature>
<accession>A0ABR9V5F9</accession>
<dbReference type="Pfam" id="PF13307">
    <property type="entry name" value="Helicase_C_2"/>
    <property type="match status" value="1"/>
</dbReference>
<name>A0ABR9V5F9_9CHRO</name>
<protein>
    <submittedName>
        <fullName evidence="2">DNA helicase</fullName>
    </submittedName>
</protein>
<evidence type="ECO:0000313" key="3">
    <source>
        <dbReference type="Proteomes" id="UP000654604"/>
    </source>
</evidence>
<dbReference type="InterPro" id="IPR006555">
    <property type="entry name" value="ATP-dep_Helicase_C"/>
</dbReference>
<organism evidence="2 3">
    <name type="scientific">Cyanobacterium stanieri LEGE 03274</name>
    <dbReference type="NCBI Taxonomy" id="1828756"/>
    <lineage>
        <taxon>Bacteria</taxon>
        <taxon>Bacillati</taxon>
        <taxon>Cyanobacteriota</taxon>
        <taxon>Cyanophyceae</taxon>
        <taxon>Oscillatoriophycideae</taxon>
        <taxon>Chroococcales</taxon>
        <taxon>Geminocystaceae</taxon>
        <taxon>Cyanobacterium</taxon>
    </lineage>
</organism>
<keyword evidence="2" id="KW-0378">Hydrolase</keyword>
<dbReference type="EMBL" id="JADEWC010000023">
    <property type="protein sequence ID" value="MBE9223128.1"/>
    <property type="molecule type" value="Genomic_DNA"/>
</dbReference>
<gene>
    <name evidence="2" type="ORF">IQ215_10520</name>
</gene>
<dbReference type="Proteomes" id="UP000654604">
    <property type="component" value="Unassembled WGS sequence"/>
</dbReference>
<evidence type="ECO:0000259" key="1">
    <source>
        <dbReference type="Pfam" id="PF13307"/>
    </source>
</evidence>
<keyword evidence="2" id="KW-0547">Nucleotide-binding</keyword>
<keyword evidence="2" id="KW-0067">ATP-binding</keyword>
<dbReference type="GO" id="GO:0004386">
    <property type="term" value="F:helicase activity"/>
    <property type="evidence" value="ECO:0007669"/>
    <property type="project" value="UniProtKB-KW"/>
</dbReference>
<keyword evidence="2" id="KW-0347">Helicase</keyword>
<evidence type="ECO:0000313" key="2">
    <source>
        <dbReference type="EMBL" id="MBE9223128.1"/>
    </source>
</evidence>
<sequence length="500" mass="58058">MLEAQVHSELRNFLRYHSPSDWVHHLTMARLVARGLRLGRSAIIQTGVNNHTYDLSYLTPALLCDETVIIITTPENQQQLITQKIPFLQQKLATNKLVINQYSPQQKNHHSLILLTPQDWLTKTINNQIDNSIHTIIEEAEKLPQFINEYLTISIDIYDWFTLQNYHGNRKPYLQTQLAKLTKSVFNHPTNPYNSYLLDKREKHIIQDIILQLKPRNSVLYHKLLKLSENLSAEKEYINYVEINRQQGQFTIKSSPLNFDDSIKTIWQKKFITLIANYLAPEKEAIDYTNKLGIDKNNYTCLKFSPHAPNAILKLYFPEKFLFPNSPEFQNSVTREISALISSTKINHQPIIIIIEDVPLQAQITSILASQFGSRVKLNQLDFNNNTVLVCGISFWYQYQDKFPPPQLLIMATLPIPSLENPLVAAQVNHYKRQKKDWFRLYLLPDGIKTLQQLTVSVRKNQGVLALLDSRVSFRSYGGRVLEALEPYAKINYLDLNWFN</sequence>
<comment type="caution">
    <text evidence="2">The sequence shown here is derived from an EMBL/GenBank/DDBJ whole genome shotgun (WGS) entry which is preliminary data.</text>
</comment>
<dbReference type="RefSeq" id="WP_193801267.1">
    <property type="nucleotide sequence ID" value="NZ_JADEWC010000023.1"/>
</dbReference>